<sequence>MMKMPPRWHCQEAMRLRHMHHCRGPSLPRSSHGLDQRRIRAQVMCTDKQGPCRYMECYPFGHQER</sequence>
<evidence type="ECO:0000313" key="1">
    <source>
        <dbReference type="EMBL" id="ACR37461.1"/>
    </source>
</evidence>
<dbReference type="AlphaFoldDB" id="C4J8G1"/>
<accession>C4J8G1</accession>
<reference evidence="1" key="2">
    <citation type="submission" date="2012-06" db="EMBL/GenBank/DDBJ databases">
        <authorList>
            <person name="Yu Y."/>
            <person name="Currie J."/>
            <person name="Lomeli R."/>
            <person name="Angelova A."/>
            <person name="Collura K."/>
            <person name="Wissotski M."/>
            <person name="Campos D."/>
            <person name="Kudrna D."/>
            <person name="Golser W."/>
            <person name="Ashely E."/>
            <person name="Descour A."/>
            <person name="Fernandes J."/>
            <person name="Soderlund C."/>
            <person name="Walbot V."/>
        </authorList>
    </citation>
    <scope>NUCLEOTIDE SEQUENCE</scope>
    <source>
        <strain evidence="1">B73</strain>
    </source>
</reference>
<organism evidence="1">
    <name type="scientific">Zea mays</name>
    <name type="common">Maize</name>
    <dbReference type="NCBI Taxonomy" id="4577"/>
    <lineage>
        <taxon>Eukaryota</taxon>
        <taxon>Viridiplantae</taxon>
        <taxon>Streptophyta</taxon>
        <taxon>Embryophyta</taxon>
        <taxon>Tracheophyta</taxon>
        <taxon>Spermatophyta</taxon>
        <taxon>Magnoliopsida</taxon>
        <taxon>Liliopsida</taxon>
        <taxon>Poales</taxon>
        <taxon>Poaceae</taxon>
        <taxon>PACMAD clade</taxon>
        <taxon>Panicoideae</taxon>
        <taxon>Andropogonodae</taxon>
        <taxon>Andropogoneae</taxon>
        <taxon>Tripsacinae</taxon>
        <taxon>Zea</taxon>
    </lineage>
</organism>
<proteinExistence type="evidence at transcript level"/>
<reference evidence="1" key="1">
    <citation type="journal article" date="2009" name="PLoS Genet.">
        <title>Sequencing, mapping, and analysis of 27,455 maize full-length cDNAs.</title>
        <authorList>
            <person name="Soderlund C."/>
            <person name="Descour A."/>
            <person name="Kudrna D."/>
            <person name="Bomhoff M."/>
            <person name="Boyd L."/>
            <person name="Currie J."/>
            <person name="Angelova A."/>
            <person name="Collura K."/>
            <person name="Wissotski M."/>
            <person name="Ashley E."/>
            <person name="Morrow D."/>
            <person name="Fernandes J."/>
            <person name="Walbot V."/>
            <person name="Yu Y."/>
        </authorList>
    </citation>
    <scope>NUCLEOTIDE SEQUENCE</scope>
    <source>
        <strain evidence="1">B73</strain>
    </source>
</reference>
<protein>
    <submittedName>
        <fullName evidence="1">Uncharacterized protein</fullName>
    </submittedName>
</protein>
<name>C4J8G1_MAIZE</name>
<dbReference type="EMBL" id="BT087108">
    <property type="protein sequence ID" value="ACR37461.1"/>
    <property type="molecule type" value="mRNA"/>
</dbReference>